<dbReference type="InterPro" id="IPR002099">
    <property type="entry name" value="MutL/Mlh/PMS"/>
</dbReference>
<evidence type="ECO:0000256" key="1">
    <source>
        <dbReference type="ARBA" id="ARBA00006082"/>
    </source>
</evidence>
<reference evidence="6 7" key="1">
    <citation type="submission" date="2016-10" db="EMBL/GenBank/DDBJ databases">
        <authorList>
            <person name="de Groot N.N."/>
        </authorList>
    </citation>
    <scope>NUCLEOTIDE SEQUENCE [LARGE SCALE GENOMIC DNA]</scope>
    <source>
        <strain evidence="6 7">PYCC 4715</strain>
    </source>
</reference>
<feature type="domain" description="DNA mismatch repair protein S5" evidence="5">
    <location>
        <begin position="219"/>
        <end position="355"/>
    </location>
</feature>
<evidence type="ECO:0000259" key="5">
    <source>
        <dbReference type="SMART" id="SM01340"/>
    </source>
</evidence>
<dbReference type="Pfam" id="PF01119">
    <property type="entry name" value="DNA_mis_repair"/>
    <property type="match status" value="1"/>
</dbReference>
<dbReference type="GO" id="GO:0032389">
    <property type="term" value="C:MutLalpha complex"/>
    <property type="evidence" value="ECO:0007669"/>
    <property type="project" value="TreeGrafter"/>
</dbReference>
<dbReference type="GO" id="GO:0140664">
    <property type="term" value="F:ATP-dependent DNA damage sensor activity"/>
    <property type="evidence" value="ECO:0007669"/>
    <property type="project" value="InterPro"/>
</dbReference>
<dbReference type="InterPro" id="IPR013507">
    <property type="entry name" value="DNA_mismatch_S5_2-like"/>
</dbReference>
<dbReference type="InterPro" id="IPR042121">
    <property type="entry name" value="MutL_C_regsub"/>
</dbReference>
<dbReference type="Pfam" id="PF08676">
    <property type="entry name" value="MutL_C"/>
    <property type="match status" value="1"/>
</dbReference>
<feature type="region of interest" description="Disordered" evidence="3">
    <location>
        <begin position="387"/>
        <end position="431"/>
    </location>
</feature>
<dbReference type="InterPro" id="IPR020568">
    <property type="entry name" value="Ribosomal_Su5_D2-typ_SF"/>
</dbReference>
<proteinExistence type="inferred from homology"/>
<dbReference type="Gene3D" id="3.30.565.10">
    <property type="entry name" value="Histidine kinase-like ATPase, C-terminal domain"/>
    <property type="match status" value="1"/>
</dbReference>
<dbReference type="InterPro" id="IPR014790">
    <property type="entry name" value="MutL_C"/>
</dbReference>
<dbReference type="NCBIfam" id="TIGR00585">
    <property type="entry name" value="mutl"/>
    <property type="match status" value="1"/>
</dbReference>
<dbReference type="CDD" id="cd03484">
    <property type="entry name" value="MutL_Trans_hPMS_2_like"/>
    <property type="match status" value="1"/>
</dbReference>
<sequence length="936" mass="103350">MSIKSINTHDVAKITSGQVIIDLVSVVKELVENAIDAGSSKIEITFNNYGTISVEVADNGRGIEAEDFASLALKHHTSKLTTFEDLALVSTLGFRGEAMSSLCSVASVKLLTCTSSSFPRSTELHFDTLGNLTSQKTAVSGKKGTTVTISDLFRGMPVREKNFIKNSKREYSRALTMLMAYLLTYTNIRFTVFNVSGSTGKKTMAMGTQGGKASTIDALVSVFGSNGAYGLIPIDIKSTNIDARFKLNMHSVPMSLGIRLFGFISDTSFGLGRGSGDRQFLTVNKRPVIHKRIAKVINEVYKAFNATQVPVFVLEIELDTAFVDVNVTPDKRMVLMQSEDVVVEVLREELCSFFEGRDNFVPKSALGAVSIGRKAAASKQELTAMNNESGLDEVLETNEKESGDETKEKEKEKDSTEVTASLEGNSEDSEETALGVFGENYESFEVINGKETESQKAEDDESDVGQENPSEDQNRNANHHVVSLDSQDPSLKQGTDLLQRRSSRTINEVNTNLHLVDPPVESVSIESHPEHGQIRCKIANGAPLLQHSTDGWTDSRAHCAISTPDEVIDHTMFTDDVGANCASDEVDKFDDLQETAIYELFVPEVTEEDVNHLNGANDPRRAVSLTQSSQRVSKHNARQTLHDVDAAIGSHPVDAGRANRSRGACTELVYQQRSHLALKIPRENFPPHHDSKSGLQLEYNESYSEKQKSYSGVRAAFHDLTQALEIKKSDFGRMQVVGQFNLGFIIVVHLGKLFIVDQHALDEIFNYERLMRSLVLRAQPLVVPRTLELSAVDEMVVLEHMTQLRKNGFIVEEDADAPPGHRVKLIAVPVLKNVVFDDSDLHELVHKLHHHGISASQTSSQRLRQTVRCTKVDGMIALRACRLSIMVGQLLGKSTMSIVVKHLSTLDRPWNCPHGRPTMRHLVDLEGDLFGEDYEV</sequence>
<feature type="domain" description="MutL C-terminal dimerisation" evidence="4">
    <location>
        <begin position="736"/>
        <end position="891"/>
    </location>
</feature>
<dbReference type="AlphaFoldDB" id="A0A1L0DEK3"/>
<dbReference type="InterPro" id="IPR014721">
    <property type="entry name" value="Ribsml_uS5_D2-typ_fold_subgr"/>
</dbReference>
<feature type="compositionally biased region" description="Basic and acidic residues" evidence="3">
    <location>
        <begin position="397"/>
        <end position="416"/>
    </location>
</feature>
<dbReference type="InterPro" id="IPR038973">
    <property type="entry name" value="MutL/Mlh/Pms-like"/>
</dbReference>
<dbReference type="GO" id="GO:0006298">
    <property type="term" value="P:mismatch repair"/>
    <property type="evidence" value="ECO:0007669"/>
    <property type="project" value="InterPro"/>
</dbReference>
<protein>
    <submittedName>
        <fullName evidence="6">CIC11C00000001362</fullName>
    </submittedName>
</protein>
<accession>A0A1L0DEK3</accession>
<evidence type="ECO:0000259" key="4">
    <source>
        <dbReference type="SMART" id="SM00853"/>
    </source>
</evidence>
<dbReference type="SUPFAM" id="SSF118116">
    <property type="entry name" value="DNA mismatch repair protein MutL"/>
    <property type="match status" value="1"/>
</dbReference>
<gene>
    <name evidence="6" type="ORF">SAMEA4029009_CIC11G00000001362</name>
</gene>
<name>A0A1L0DEK3_9ASCO</name>
<dbReference type="SUPFAM" id="SSF54211">
    <property type="entry name" value="Ribosomal protein S5 domain 2-like"/>
    <property type="match status" value="1"/>
</dbReference>
<dbReference type="SMART" id="SM00853">
    <property type="entry name" value="MutL_C"/>
    <property type="match status" value="1"/>
</dbReference>
<evidence type="ECO:0000313" key="7">
    <source>
        <dbReference type="Proteomes" id="UP000182259"/>
    </source>
</evidence>
<dbReference type="FunFam" id="3.30.565.10:FF:000017">
    <property type="entry name" value="PMS1 homolog 1, mismatch repair system component"/>
    <property type="match status" value="1"/>
</dbReference>
<dbReference type="EMBL" id="LT635766">
    <property type="protein sequence ID" value="SGZ54344.1"/>
    <property type="molecule type" value="Genomic_DNA"/>
</dbReference>
<dbReference type="Proteomes" id="UP000182259">
    <property type="component" value="Chromosome III"/>
</dbReference>
<dbReference type="PANTHER" id="PTHR10073:SF52">
    <property type="entry name" value="MISMATCH REPAIR ENDONUCLEASE PMS2"/>
    <property type="match status" value="1"/>
</dbReference>
<evidence type="ECO:0000256" key="3">
    <source>
        <dbReference type="SAM" id="MobiDB-lite"/>
    </source>
</evidence>
<dbReference type="Gene3D" id="3.30.1540.20">
    <property type="entry name" value="MutL, C-terminal domain, dimerisation subdomain"/>
    <property type="match status" value="1"/>
</dbReference>
<dbReference type="GO" id="GO:0030983">
    <property type="term" value="F:mismatched DNA binding"/>
    <property type="evidence" value="ECO:0007669"/>
    <property type="project" value="InterPro"/>
</dbReference>
<dbReference type="InterPro" id="IPR042120">
    <property type="entry name" value="MutL_C_dimsub"/>
</dbReference>
<dbReference type="SMART" id="SM01340">
    <property type="entry name" value="DNA_mis_repair"/>
    <property type="match status" value="1"/>
</dbReference>
<organism evidence="6 7">
    <name type="scientific">Sungouiella intermedia</name>
    <dbReference type="NCBI Taxonomy" id="45354"/>
    <lineage>
        <taxon>Eukaryota</taxon>
        <taxon>Fungi</taxon>
        <taxon>Dikarya</taxon>
        <taxon>Ascomycota</taxon>
        <taxon>Saccharomycotina</taxon>
        <taxon>Pichiomycetes</taxon>
        <taxon>Metschnikowiaceae</taxon>
        <taxon>Sungouiella</taxon>
    </lineage>
</organism>
<dbReference type="InterPro" id="IPR036890">
    <property type="entry name" value="HATPase_C_sf"/>
</dbReference>
<dbReference type="PANTHER" id="PTHR10073">
    <property type="entry name" value="DNA MISMATCH REPAIR PROTEIN MLH, PMS, MUTL"/>
    <property type="match status" value="1"/>
</dbReference>
<feature type="region of interest" description="Disordered" evidence="3">
    <location>
        <begin position="451"/>
        <end position="476"/>
    </location>
</feature>
<keyword evidence="2" id="KW-0227">DNA damage</keyword>
<dbReference type="Gene3D" id="3.30.230.10">
    <property type="match status" value="1"/>
</dbReference>
<dbReference type="InterPro" id="IPR037198">
    <property type="entry name" value="MutL_C_sf"/>
</dbReference>
<evidence type="ECO:0000313" key="6">
    <source>
        <dbReference type="EMBL" id="SGZ54344.1"/>
    </source>
</evidence>
<dbReference type="SUPFAM" id="SSF55874">
    <property type="entry name" value="ATPase domain of HSP90 chaperone/DNA topoisomerase II/histidine kinase"/>
    <property type="match status" value="1"/>
</dbReference>
<dbReference type="Pfam" id="PF13589">
    <property type="entry name" value="HATPase_c_3"/>
    <property type="match status" value="1"/>
</dbReference>
<evidence type="ECO:0000256" key="2">
    <source>
        <dbReference type="ARBA" id="ARBA00022763"/>
    </source>
</evidence>
<dbReference type="GO" id="GO:0016887">
    <property type="term" value="F:ATP hydrolysis activity"/>
    <property type="evidence" value="ECO:0007669"/>
    <property type="project" value="InterPro"/>
</dbReference>
<dbReference type="GO" id="GO:0005524">
    <property type="term" value="F:ATP binding"/>
    <property type="evidence" value="ECO:0007669"/>
    <property type="project" value="InterPro"/>
</dbReference>
<dbReference type="CDD" id="cd16926">
    <property type="entry name" value="HATPase_MutL-MLH-PMS-like"/>
    <property type="match status" value="1"/>
</dbReference>
<comment type="similarity">
    <text evidence="1">Belongs to the DNA mismatch repair MutL/HexB family.</text>
</comment>
<dbReference type="FunFam" id="3.30.1370.100:FF:000001">
    <property type="entry name" value="Mismatch repair endonuclease pms1, putative"/>
    <property type="match status" value="1"/>
</dbReference>
<dbReference type="GO" id="GO:0061982">
    <property type="term" value="P:meiosis I cell cycle process"/>
    <property type="evidence" value="ECO:0007669"/>
    <property type="project" value="UniProtKB-ARBA"/>
</dbReference>
<dbReference type="Gene3D" id="3.30.1370.100">
    <property type="entry name" value="MutL, C-terminal domain, regulatory subdomain"/>
    <property type="match status" value="1"/>
</dbReference>